<name>A0A6S7AT35_9BURK</name>
<keyword evidence="3" id="KW-1185">Reference proteome</keyword>
<feature type="region of interest" description="Disordered" evidence="1">
    <location>
        <begin position="82"/>
        <end position="104"/>
    </location>
</feature>
<proteinExistence type="predicted"/>
<dbReference type="AlphaFoldDB" id="A0A6S7AT35"/>
<protein>
    <recommendedName>
        <fullName evidence="4">Pyridoxamine 5'-phosphate oxidase putative domain-containing protein</fullName>
    </recommendedName>
</protein>
<evidence type="ECO:0008006" key="4">
    <source>
        <dbReference type="Google" id="ProtNLM"/>
    </source>
</evidence>
<organism evidence="2 3">
    <name type="scientific">Paraburkholderia ultramafica</name>
    <dbReference type="NCBI Taxonomy" id="1544867"/>
    <lineage>
        <taxon>Bacteria</taxon>
        <taxon>Pseudomonadati</taxon>
        <taxon>Pseudomonadota</taxon>
        <taxon>Betaproteobacteria</taxon>
        <taxon>Burkholderiales</taxon>
        <taxon>Burkholderiaceae</taxon>
        <taxon>Paraburkholderia</taxon>
    </lineage>
</organism>
<dbReference type="EMBL" id="CADIKK010000001">
    <property type="protein sequence ID" value="CAB3776955.1"/>
    <property type="molecule type" value="Genomic_DNA"/>
</dbReference>
<gene>
    <name evidence="2" type="ORF">LMG28614_00320</name>
</gene>
<sequence length="104" mass="11474">MLTTIEQLEALYSQPNERALRKEIPYVNQDYRAFIEVAPFVVLATAGCVRNCGTRRITSNDRGCRARARCYGASVARISTPPPTTVNSPNACARPCTDTQADHD</sequence>
<dbReference type="Proteomes" id="UP000494365">
    <property type="component" value="Unassembled WGS sequence"/>
</dbReference>
<accession>A0A6S7AT35</accession>
<evidence type="ECO:0000313" key="2">
    <source>
        <dbReference type="EMBL" id="CAB3776955.1"/>
    </source>
</evidence>
<evidence type="ECO:0000256" key="1">
    <source>
        <dbReference type="SAM" id="MobiDB-lite"/>
    </source>
</evidence>
<reference evidence="2 3" key="1">
    <citation type="submission" date="2020-04" db="EMBL/GenBank/DDBJ databases">
        <authorList>
            <person name="De Canck E."/>
        </authorList>
    </citation>
    <scope>NUCLEOTIDE SEQUENCE [LARGE SCALE GENOMIC DNA]</scope>
    <source>
        <strain evidence="2 3">LMG 28614</strain>
    </source>
</reference>
<evidence type="ECO:0000313" key="3">
    <source>
        <dbReference type="Proteomes" id="UP000494365"/>
    </source>
</evidence>